<dbReference type="GO" id="GO:0005615">
    <property type="term" value="C:extracellular space"/>
    <property type="evidence" value="ECO:0007669"/>
    <property type="project" value="TreeGrafter"/>
</dbReference>
<dbReference type="PANTHER" id="PTHR11008">
    <property type="entry name" value="PROTEIN TAKEOUT-LIKE PROTEIN"/>
    <property type="match status" value="1"/>
</dbReference>
<organism evidence="5 6">
    <name type="scientific">Cloeon dipterum</name>
    <dbReference type="NCBI Taxonomy" id="197152"/>
    <lineage>
        <taxon>Eukaryota</taxon>
        <taxon>Metazoa</taxon>
        <taxon>Ecdysozoa</taxon>
        <taxon>Arthropoda</taxon>
        <taxon>Hexapoda</taxon>
        <taxon>Insecta</taxon>
        <taxon>Pterygota</taxon>
        <taxon>Palaeoptera</taxon>
        <taxon>Ephemeroptera</taxon>
        <taxon>Pisciforma</taxon>
        <taxon>Baetidae</taxon>
        <taxon>Cloeon</taxon>
    </lineage>
</organism>
<dbReference type="OrthoDB" id="8194225at2759"/>
<dbReference type="Pfam" id="PF06585">
    <property type="entry name" value="JHBP"/>
    <property type="match status" value="1"/>
</dbReference>
<keyword evidence="2" id="KW-0090">Biological rhythms</keyword>
<evidence type="ECO:0000256" key="4">
    <source>
        <dbReference type="SAM" id="SignalP"/>
    </source>
</evidence>
<evidence type="ECO:0008006" key="7">
    <source>
        <dbReference type="Google" id="ProtNLM"/>
    </source>
</evidence>
<dbReference type="Proteomes" id="UP000494165">
    <property type="component" value="Unassembled WGS sequence"/>
</dbReference>
<accession>A0A8S1D6R7</accession>
<evidence type="ECO:0000256" key="3">
    <source>
        <dbReference type="ARBA" id="ARBA00060902"/>
    </source>
</evidence>
<dbReference type="SMART" id="SM00700">
    <property type="entry name" value="JHBP"/>
    <property type="match status" value="1"/>
</dbReference>
<gene>
    <name evidence="5" type="ORF">CLODIP_2_CD13734</name>
</gene>
<protein>
    <recommendedName>
        <fullName evidence="7">Lipid-binding serum glycoprotein N-terminal domain-containing protein</fullName>
    </recommendedName>
</protein>
<feature type="chain" id="PRO_5035729197" description="Lipid-binding serum glycoprotein N-terminal domain-containing protein" evidence="4">
    <location>
        <begin position="19"/>
        <end position="338"/>
    </location>
</feature>
<keyword evidence="1 4" id="KW-0732">Signal</keyword>
<evidence type="ECO:0000256" key="2">
    <source>
        <dbReference type="ARBA" id="ARBA00023108"/>
    </source>
</evidence>
<dbReference type="InterPro" id="IPR010562">
    <property type="entry name" value="Haemolymph_juvenile_hormone-bd"/>
</dbReference>
<dbReference type="PANTHER" id="PTHR11008:SF32">
    <property type="entry name" value="CIRCADIAN CLOCK-CONTROLLED PROTEIN DAYWAKE-RELATED"/>
    <property type="match status" value="1"/>
</dbReference>
<comment type="similarity">
    <text evidence="3">Belongs to the TO family.</text>
</comment>
<dbReference type="GO" id="GO:0007623">
    <property type="term" value="P:circadian rhythm"/>
    <property type="evidence" value="ECO:0007669"/>
    <property type="project" value="UniProtKB-ARBA"/>
</dbReference>
<evidence type="ECO:0000313" key="5">
    <source>
        <dbReference type="EMBL" id="CAB3375915.1"/>
    </source>
</evidence>
<comment type="caution">
    <text evidence="5">The sequence shown here is derived from an EMBL/GenBank/DDBJ whole genome shotgun (WGS) entry which is preliminary data.</text>
</comment>
<evidence type="ECO:0000313" key="6">
    <source>
        <dbReference type="Proteomes" id="UP000494165"/>
    </source>
</evidence>
<name>A0A8S1D6R7_9INSE</name>
<dbReference type="Gene3D" id="3.15.10.30">
    <property type="entry name" value="Haemolymph juvenile hormone binding protein"/>
    <property type="match status" value="1"/>
</dbReference>
<dbReference type="EMBL" id="CADEPI010000121">
    <property type="protein sequence ID" value="CAB3375915.1"/>
    <property type="molecule type" value="Genomic_DNA"/>
</dbReference>
<dbReference type="AlphaFoldDB" id="A0A8S1D6R7"/>
<keyword evidence="6" id="KW-1185">Reference proteome</keyword>
<evidence type="ECO:0000256" key="1">
    <source>
        <dbReference type="ARBA" id="ARBA00022729"/>
    </source>
</evidence>
<dbReference type="FunFam" id="3.15.10.30:FF:000001">
    <property type="entry name" value="Takeout-like protein 1"/>
    <property type="match status" value="1"/>
</dbReference>
<dbReference type="InterPro" id="IPR038606">
    <property type="entry name" value="To_sf"/>
</dbReference>
<sequence length="338" mass="37302">MRRLLFCALSLALTLAAGRSVSRGNNQRRIGVNPTSALIVRFSPPILRHLHHVPLVTSIKGGISPPTCTLFCLDSSQKEMTMVRLSASMVALAVLFATTSARKLPAEIKPCSRNDPDLNKCAVLNGRAAIPNIWKGIPSYGVPVLDPLRIDLLDVAEPPEGSTRQVSLSLKMKDVDVVGLRNANLEYARIDLARERMSWKLTVPQVALLGKYTINGKVLLLPLRGRGDMNITLENVNVHYGFNMGLAPGKKGEIYLNPADSKLEFDTTKAHINLENLFDGEKTLSDHMNRFLNENWRELVLELGPPIAEALNQVLTQLMSNIAKTVPMKEVFPEVVSR</sequence>
<proteinExistence type="inferred from homology"/>
<reference evidence="5 6" key="1">
    <citation type="submission" date="2020-04" db="EMBL/GenBank/DDBJ databases">
        <authorList>
            <person name="Alioto T."/>
            <person name="Alioto T."/>
            <person name="Gomez Garrido J."/>
        </authorList>
    </citation>
    <scope>NUCLEOTIDE SEQUENCE [LARGE SCALE GENOMIC DNA]</scope>
</reference>
<feature type="signal peptide" evidence="4">
    <location>
        <begin position="1"/>
        <end position="18"/>
    </location>
</feature>